<dbReference type="EMBL" id="CAAALY010002757">
    <property type="protein sequence ID" value="VEL07918.1"/>
    <property type="molecule type" value="Genomic_DNA"/>
</dbReference>
<protein>
    <recommendedName>
        <fullName evidence="3">Signal recognition particle SRP54 subunit M-domain domain-containing protein</fullName>
    </recommendedName>
</protein>
<evidence type="ECO:0000313" key="2">
    <source>
        <dbReference type="Proteomes" id="UP000784294"/>
    </source>
</evidence>
<evidence type="ECO:0000313" key="1">
    <source>
        <dbReference type="EMBL" id="VEL07918.1"/>
    </source>
</evidence>
<evidence type="ECO:0008006" key="3">
    <source>
        <dbReference type="Google" id="ProtNLM"/>
    </source>
</evidence>
<dbReference type="Proteomes" id="UP000784294">
    <property type="component" value="Unassembled WGS sequence"/>
</dbReference>
<comment type="caution">
    <text evidence="1">The sequence shown here is derived from an EMBL/GenBank/DDBJ whole genome shotgun (WGS) entry which is preliminary data.</text>
</comment>
<accession>A0A3S5AY22</accession>
<reference evidence="1" key="1">
    <citation type="submission" date="2018-11" db="EMBL/GenBank/DDBJ databases">
        <authorList>
            <consortium name="Pathogen Informatics"/>
        </authorList>
    </citation>
    <scope>NUCLEOTIDE SEQUENCE</scope>
</reference>
<proteinExistence type="predicted"/>
<keyword evidence="2" id="KW-1185">Reference proteome</keyword>
<name>A0A3S5AY22_9PLAT</name>
<gene>
    <name evidence="1" type="ORF">PXEA_LOCUS1358</name>
</gene>
<dbReference type="AlphaFoldDB" id="A0A3S5AY22"/>
<dbReference type="OrthoDB" id="6253384at2759"/>
<sequence>MFGVPGGGGSLVDPSMRNLNSGQMAKLNLSMAKVMDPRILHQMGGMAGLQNMMRQLQSGGLGGLGGLMGGGGTSGRKG</sequence>
<organism evidence="1 2">
    <name type="scientific">Protopolystoma xenopodis</name>
    <dbReference type="NCBI Taxonomy" id="117903"/>
    <lineage>
        <taxon>Eukaryota</taxon>
        <taxon>Metazoa</taxon>
        <taxon>Spiralia</taxon>
        <taxon>Lophotrochozoa</taxon>
        <taxon>Platyhelminthes</taxon>
        <taxon>Monogenea</taxon>
        <taxon>Polyopisthocotylea</taxon>
        <taxon>Polystomatidea</taxon>
        <taxon>Polystomatidae</taxon>
        <taxon>Protopolystoma</taxon>
    </lineage>
</organism>